<evidence type="ECO:0000313" key="6">
    <source>
        <dbReference type="EMBL" id="MFD1535152.1"/>
    </source>
</evidence>
<evidence type="ECO:0000259" key="4">
    <source>
        <dbReference type="Pfam" id="PF00534"/>
    </source>
</evidence>
<comment type="caution">
    <text evidence="6">The sequence shown here is derived from an EMBL/GenBank/DDBJ whole genome shotgun (WGS) entry which is preliminary data.</text>
</comment>
<evidence type="ECO:0000259" key="5">
    <source>
        <dbReference type="Pfam" id="PF13439"/>
    </source>
</evidence>
<dbReference type="InterPro" id="IPR001296">
    <property type="entry name" value="Glyco_trans_1"/>
</dbReference>
<name>A0ABW4FXR4_9PSEU</name>
<dbReference type="PANTHER" id="PTHR12526">
    <property type="entry name" value="GLYCOSYLTRANSFERASE"/>
    <property type="match status" value="1"/>
</dbReference>
<feature type="domain" description="Glycosyltransferase subfamily 4-like N-terminal" evidence="5">
    <location>
        <begin position="58"/>
        <end position="175"/>
    </location>
</feature>
<evidence type="ECO:0000256" key="1">
    <source>
        <dbReference type="ARBA" id="ARBA00022676"/>
    </source>
</evidence>
<evidence type="ECO:0000313" key="7">
    <source>
        <dbReference type="Proteomes" id="UP001597145"/>
    </source>
</evidence>
<evidence type="ECO:0000256" key="2">
    <source>
        <dbReference type="ARBA" id="ARBA00022679"/>
    </source>
</evidence>
<sequence>MGVRGPAGVVRSSTELGGDPIDLTRTSTPPIPERTCLRIGIIASIAHRTPPRGYGPWEQVASTLAEGLVALGHDVTLFATADSITSARLHAEALHGYEEDPGVDAKVYEGLHIAAAFERAGEFDVISNQFDFLPLTYSRLVSTPVVTTIHGFSSAAILPVYREYDDVGHYVAISDADRHPDLGYEATIHHGIELSGFTYRPDPGEHLLFLGRIHPDKGTHLAIEVARRAGLPLVIAGIVQDKAYFRDLVQPHLGRSGVTYAGPVGPAERDALLGRAVALLHLIGFAEPFGLSVVEALATGTPVIARPLGSMPEIVRHGRTGFLVDDIAGAVDAVGRIGSLSRQDCRDDVDARFTAERMVADYAELFSRIVAGGPSAANRSRRSGTSTTANRTEASLAP</sequence>
<dbReference type="PANTHER" id="PTHR12526:SF595">
    <property type="entry name" value="BLL5217 PROTEIN"/>
    <property type="match status" value="1"/>
</dbReference>
<dbReference type="EMBL" id="JBHUCP010000050">
    <property type="protein sequence ID" value="MFD1535152.1"/>
    <property type="molecule type" value="Genomic_DNA"/>
</dbReference>
<proteinExistence type="predicted"/>
<dbReference type="Proteomes" id="UP001597145">
    <property type="component" value="Unassembled WGS sequence"/>
</dbReference>
<reference evidence="7" key="1">
    <citation type="journal article" date="2019" name="Int. J. Syst. Evol. Microbiol.">
        <title>The Global Catalogue of Microorganisms (GCM) 10K type strain sequencing project: providing services to taxonomists for standard genome sequencing and annotation.</title>
        <authorList>
            <consortium name="The Broad Institute Genomics Platform"/>
            <consortium name="The Broad Institute Genome Sequencing Center for Infectious Disease"/>
            <person name="Wu L."/>
            <person name="Ma J."/>
        </authorList>
    </citation>
    <scope>NUCLEOTIDE SEQUENCE [LARGE SCALE GENOMIC DNA]</scope>
    <source>
        <strain evidence="7">JCM 12165</strain>
    </source>
</reference>
<dbReference type="InterPro" id="IPR028098">
    <property type="entry name" value="Glyco_trans_4-like_N"/>
</dbReference>
<keyword evidence="7" id="KW-1185">Reference proteome</keyword>
<dbReference type="Pfam" id="PF13439">
    <property type="entry name" value="Glyco_transf_4"/>
    <property type="match status" value="1"/>
</dbReference>
<organism evidence="6 7">
    <name type="scientific">Pseudonocardia aurantiaca</name>
    <dbReference type="NCBI Taxonomy" id="75290"/>
    <lineage>
        <taxon>Bacteria</taxon>
        <taxon>Bacillati</taxon>
        <taxon>Actinomycetota</taxon>
        <taxon>Actinomycetes</taxon>
        <taxon>Pseudonocardiales</taxon>
        <taxon>Pseudonocardiaceae</taxon>
        <taxon>Pseudonocardia</taxon>
    </lineage>
</organism>
<keyword evidence="1" id="KW-0328">Glycosyltransferase</keyword>
<dbReference type="Gene3D" id="3.40.50.2000">
    <property type="entry name" value="Glycogen Phosphorylase B"/>
    <property type="match status" value="2"/>
</dbReference>
<evidence type="ECO:0000256" key="3">
    <source>
        <dbReference type="SAM" id="MobiDB-lite"/>
    </source>
</evidence>
<gene>
    <name evidence="6" type="ORF">ACFSCY_37670</name>
</gene>
<feature type="region of interest" description="Disordered" evidence="3">
    <location>
        <begin position="374"/>
        <end position="398"/>
    </location>
</feature>
<feature type="region of interest" description="Disordered" evidence="3">
    <location>
        <begin position="1"/>
        <end position="29"/>
    </location>
</feature>
<accession>A0ABW4FXR4</accession>
<dbReference type="SUPFAM" id="SSF53756">
    <property type="entry name" value="UDP-Glycosyltransferase/glycogen phosphorylase"/>
    <property type="match status" value="1"/>
</dbReference>
<dbReference type="CDD" id="cd03802">
    <property type="entry name" value="GT4_AviGT4-like"/>
    <property type="match status" value="1"/>
</dbReference>
<keyword evidence="2" id="KW-0808">Transferase</keyword>
<feature type="domain" description="Glycosyl transferase family 1" evidence="4">
    <location>
        <begin position="205"/>
        <end position="326"/>
    </location>
</feature>
<feature type="compositionally biased region" description="Polar residues" evidence="3">
    <location>
        <begin position="383"/>
        <end position="398"/>
    </location>
</feature>
<protein>
    <submittedName>
        <fullName evidence="6">Glycosyltransferase family 4 protein</fullName>
    </submittedName>
</protein>
<dbReference type="RefSeq" id="WP_343984413.1">
    <property type="nucleotide sequence ID" value="NZ_BAAAJG010000021.1"/>
</dbReference>
<dbReference type="Pfam" id="PF00534">
    <property type="entry name" value="Glycos_transf_1"/>
    <property type="match status" value="1"/>
</dbReference>